<evidence type="ECO:0000256" key="11">
    <source>
        <dbReference type="HAMAP-Rule" id="MF_00303"/>
    </source>
</evidence>
<feature type="domain" description="Trigger factor ribosome-binding bacterial" evidence="12">
    <location>
        <begin position="1"/>
        <end position="145"/>
    </location>
</feature>
<dbReference type="GO" id="GO:0005737">
    <property type="term" value="C:cytoplasm"/>
    <property type="evidence" value="ECO:0007669"/>
    <property type="project" value="UniProtKB-SubCell"/>
</dbReference>
<comment type="caution">
    <text evidence="14">The sequence shown here is derived from an EMBL/GenBank/DDBJ whole genome shotgun (WGS) entry which is preliminary data.</text>
</comment>
<keyword evidence="9 11" id="KW-0131">Cell cycle</keyword>
<dbReference type="SUPFAM" id="SSF54534">
    <property type="entry name" value="FKBP-like"/>
    <property type="match status" value="1"/>
</dbReference>
<dbReference type="Gene3D" id="3.30.70.1050">
    <property type="entry name" value="Trigger factor ribosome-binding domain"/>
    <property type="match status" value="1"/>
</dbReference>
<evidence type="ECO:0000313" key="14">
    <source>
        <dbReference type="EMBL" id="MEJ8566855.1"/>
    </source>
</evidence>
<evidence type="ECO:0000259" key="12">
    <source>
        <dbReference type="Pfam" id="PF05697"/>
    </source>
</evidence>
<dbReference type="Pfam" id="PF05698">
    <property type="entry name" value="Trigger_C"/>
    <property type="match status" value="1"/>
</dbReference>
<reference evidence="14 15" key="1">
    <citation type="submission" date="2024-02" db="EMBL/GenBank/DDBJ databases">
        <title>A novel Wenzhouxiangellaceae bacterium, isolated from coastal sediments.</title>
        <authorList>
            <person name="Du Z.-J."/>
            <person name="Ye Y.-Q."/>
            <person name="Zhang X.-Y."/>
        </authorList>
    </citation>
    <scope>NUCLEOTIDE SEQUENCE [LARGE SCALE GENOMIC DNA]</scope>
    <source>
        <strain evidence="14 15">CH-27</strain>
    </source>
</reference>
<dbReference type="PIRSF" id="PIRSF003095">
    <property type="entry name" value="Trigger_factor"/>
    <property type="match status" value="1"/>
</dbReference>
<keyword evidence="11" id="KW-0963">Cytoplasm</keyword>
<comment type="similarity">
    <text evidence="2 11">Belongs to the FKBP-type PPIase family. Tig subfamily.</text>
</comment>
<keyword evidence="15" id="KW-1185">Reference proteome</keyword>
<name>A0AAW9REJ7_9GAMM</name>
<dbReference type="Gene3D" id="1.10.3120.10">
    <property type="entry name" value="Trigger factor, C-terminal domain"/>
    <property type="match status" value="1"/>
</dbReference>
<evidence type="ECO:0000256" key="6">
    <source>
        <dbReference type="ARBA" id="ARBA00023110"/>
    </source>
</evidence>
<dbReference type="InterPro" id="IPR027304">
    <property type="entry name" value="Trigger_fact/SurA_dom_sf"/>
</dbReference>
<dbReference type="SUPFAM" id="SSF109998">
    <property type="entry name" value="Triger factor/SurA peptide-binding domain-like"/>
    <property type="match status" value="1"/>
</dbReference>
<evidence type="ECO:0000256" key="4">
    <source>
        <dbReference type="ARBA" id="ARBA00016902"/>
    </source>
</evidence>
<dbReference type="InterPro" id="IPR005215">
    <property type="entry name" value="Trig_fac"/>
</dbReference>
<dbReference type="GO" id="GO:0051301">
    <property type="term" value="P:cell division"/>
    <property type="evidence" value="ECO:0007669"/>
    <property type="project" value="UniProtKB-KW"/>
</dbReference>
<evidence type="ECO:0000256" key="10">
    <source>
        <dbReference type="ARBA" id="ARBA00029986"/>
    </source>
</evidence>
<keyword evidence="8 11" id="KW-0413">Isomerase</keyword>
<keyword evidence="5 11" id="KW-0132">Cell division</keyword>
<comment type="function">
    <text evidence="11">Involved in protein export. Acts as a chaperone by maintaining the newly synthesized protein in an open conformation. Functions as a peptidyl-prolyl cis-trans isomerase.</text>
</comment>
<dbReference type="Gene3D" id="3.10.50.40">
    <property type="match status" value="1"/>
</dbReference>
<accession>A0AAW9REJ7</accession>
<sequence length="434" mass="48135">MEVSVENTGGLQRRLTVQIPGSEIDQKVDSRLKELSKQVKIKGFRPGRVPMSVVRQRYGKQVRLEIASEAMQNGLQQAIRDENLRPASSPQVDDAPDVQQQGDLQFSAVLEVYPEIDHVDVSGMEFEKPEAEVAESDIDEMLQTLREQRRTFEPVERSPQNDDQVAFEYVAETDEGRVPEEGHQRLALIMGQSGFEELESALAGLESGASTETELEFPEAFREPALAGKKAKVELKLDQVAEPRLPEVDEAFIRGFGVEDGTEASLRDEIRANLERELRQATLSIMKVKIINTLMDHLPDLEVPAGLVDQEANSMAARVAAQEGREPSADEASAFAEPAKSRVRGGLIMGEIARQNALRIDNTRVRSAIETIAQTYENPAEVLQLYYGNPQLMAQVENSVLEEQVVDWVLENAKVSATATPFKDVIAEASNLSR</sequence>
<comment type="domain">
    <text evidence="11">Consists of 3 domains; the N-terminus binds the ribosome, the middle domain has PPIase activity, while the C-terminus has intrinsic chaperone activity on its own.</text>
</comment>
<dbReference type="GO" id="GO:0043022">
    <property type="term" value="F:ribosome binding"/>
    <property type="evidence" value="ECO:0007669"/>
    <property type="project" value="TreeGrafter"/>
</dbReference>
<evidence type="ECO:0000256" key="7">
    <source>
        <dbReference type="ARBA" id="ARBA00023186"/>
    </source>
</evidence>
<proteinExistence type="inferred from homology"/>
<dbReference type="GO" id="GO:0015031">
    <property type="term" value="P:protein transport"/>
    <property type="evidence" value="ECO:0007669"/>
    <property type="project" value="UniProtKB-UniRule"/>
</dbReference>
<evidence type="ECO:0000256" key="5">
    <source>
        <dbReference type="ARBA" id="ARBA00022618"/>
    </source>
</evidence>
<evidence type="ECO:0000256" key="2">
    <source>
        <dbReference type="ARBA" id="ARBA00005464"/>
    </source>
</evidence>
<comment type="subcellular location">
    <subcellularLocation>
        <location evidence="11">Cytoplasm</location>
    </subcellularLocation>
    <text evidence="11">About half TF is bound to the ribosome near the polypeptide exit tunnel while the other half is free in the cytoplasm.</text>
</comment>
<dbReference type="SUPFAM" id="SSF102735">
    <property type="entry name" value="Trigger factor ribosome-binding domain"/>
    <property type="match status" value="1"/>
</dbReference>
<dbReference type="AlphaFoldDB" id="A0AAW9REJ7"/>
<dbReference type="PANTHER" id="PTHR30560:SF3">
    <property type="entry name" value="TRIGGER FACTOR-LIKE PROTEIN TIG, CHLOROPLASTIC"/>
    <property type="match status" value="1"/>
</dbReference>
<dbReference type="NCBIfam" id="TIGR00115">
    <property type="entry name" value="tig"/>
    <property type="match status" value="1"/>
</dbReference>
<dbReference type="GO" id="GO:0003755">
    <property type="term" value="F:peptidyl-prolyl cis-trans isomerase activity"/>
    <property type="evidence" value="ECO:0007669"/>
    <property type="project" value="UniProtKB-UniRule"/>
</dbReference>
<keyword evidence="7 11" id="KW-0143">Chaperone</keyword>
<dbReference type="RefSeq" id="WP_354694173.1">
    <property type="nucleotide sequence ID" value="NZ_JAZHOG010000002.1"/>
</dbReference>
<dbReference type="Proteomes" id="UP001359886">
    <property type="component" value="Unassembled WGS sequence"/>
</dbReference>
<dbReference type="Pfam" id="PF05697">
    <property type="entry name" value="Trigger_N"/>
    <property type="match status" value="1"/>
</dbReference>
<dbReference type="InterPro" id="IPR046357">
    <property type="entry name" value="PPIase_dom_sf"/>
</dbReference>
<dbReference type="PANTHER" id="PTHR30560">
    <property type="entry name" value="TRIGGER FACTOR CHAPERONE AND PEPTIDYL-PROLYL CIS/TRANS ISOMERASE"/>
    <property type="match status" value="1"/>
</dbReference>
<evidence type="ECO:0000256" key="8">
    <source>
        <dbReference type="ARBA" id="ARBA00023235"/>
    </source>
</evidence>
<keyword evidence="6 11" id="KW-0697">Rotamase</keyword>
<organism evidence="14 15">
    <name type="scientific">Elongatibacter sediminis</name>
    <dbReference type="NCBI Taxonomy" id="3119006"/>
    <lineage>
        <taxon>Bacteria</taxon>
        <taxon>Pseudomonadati</taxon>
        <taxon>Pseudomonadota</taxon>
        <taxon>Gammaproteobacteria</taxon>
        <taxon>Chromatiales</taxon>
        <taxon>Wenzhouxiangellaceae</taxon>
        <taxon>Elongatibacter</taxon>
    </lineage>
</organism>
<dbReference type="InterPro" id="IPR036611">
    <property type="entry name" value="Trigger_fac_ribosome-bd_sf"/>
</dbReference>
<comment type="catalytic activity">
    <reaction evidence="1 11">
        <text>[protein]-peptidylproline (omega=180) = [protein]-peptidylproline (omega=0)</text>
        <dbReference type="Rhea" id="RHEA:16237"/>
        <dbReference type="Rhea" id="RHEA-COMP:10747"/>
        <dbReference type="Rhea" id="RHEA-COMP:10748"/>
        <dbReference type="ChEBI" id="CHEBI:83833"/>
        <dbReference type="ChEBI" id="CHEBI:83834"/>
        <dbReference type="EC" id="5.2.1.8"/>
    </reaction>
</comment>
<evidence type="ECO:0000256" key="3">
    <source>
        <dbReference type="ARBA" id="ARBA00013194"/>
    </source>
</evidence>
<dbReference type="GO" id="GO:0044183">
    <property type="term" value="F:protein folding chaperone"/>
    <property type="evidence" value="ECO:0007669"/>
    <property type="project" value="TreeGrafter"/>
</dbReference>
<evidence type="ECO:0000256" key="1">
    <source>
        <dbReference type="ARBA" id="ARBA00000971"/>
    </source>
</evidence>
<dbReference type="HAMAP" id="MF_00303">
    <property type="entry name" value="Trigger_factor_Tig"/>
    <property type="match status" value="1"/>
</dbReference>
<protein>
    <recommendedName>
        <fullName evidence="4 11">Trigger factor</fullName>
        <shortName evidence="11">TF</shortName>
        <ecNumber evidence="3 11">5.2.1.8</ecNumber>
    </recommendedName>
    <alternativeName>
        <fullName evidence="10 11">PPIase</fullName>
    </alternativeName>
</protein>
<dbReference type="InterPro" id="IPR037041">
    <property type="entry name" value="Trigger_fac_C_sf"/>
</dbReference>
<dbReference type="InterPro" id="IPR008881">
    <property type="entry name" value="Trigger_fac_ribosome-bd_bac"/>
</dbReference>
<evidence type="ECO:0000259" key="13">
    <source>
        <dbReference type="Pfam" id="PF05698"/>
    </source>
</evidence>
<dbReference type="EC" id="5.2.1.8" evidence="3 11"/>
<evidence type="ECO:0000256" key="9">
    <source>
        <dbReference type="ARBA" id="ARBA00023306"/>
    </source>
</evidence>
<dbReference type="GO" id="GO:0051083">
    <property type="term" value="P:'de novo' cotranslational protein folding"/>
    <property type="evidence" value="ECO:0007669"/>
    <property type="project" value="TreeGrafter"/>
</dbReference>
<evidence type="ECO:0000313" key="15">
    <source>
        <dbReference type="Proteomes" id="UP001359886"/>
    </source>
</evidence>
<dbReference type="InterPro" id="IPR008880">
    <property type="entry name" value="Trigger_fac_C"/>
</dbReference>
<gene>
    <name evidence="11 14" type="primary">tig</name>
    <name evidence="14" type="ORF">V3330_04375</name>
</gene>
<dbReference type="GO" id="GO:0043335">
    <property type="term" value="P:protein unfolding"/>
    <property type="evidence" value="ECO:0007669"/>
    <property type="project" value="TreeGrafter"/>
</dbReference>
<dbReference type="EMBL" id="JAZHOG010000002">
    <property type="protein sequence ID" value="MEJ8566855.1"/>
    <property type="molecule type" value="Genomic_DNA"/>
</dbReference>
<feature type="domain" description="Trigger factor C-terminal" evidence="13">
    <location>
        <begin position="265"/>
        <end position="411"/>
    </location>
</feature>